<dbReference type="SUPFAM" id="SSF53756">
    <property type="entry name" value="UDP-Glycosyltransferase/glycogen phosphorylase"/>
    <property type="match status" value="1"/>
</dbReference>
<feature type="region of interest" description="Disordered" evidence="2">
    <location>
        <begin position="80"/>
        <end position="101"/>
    </location>
</feature>
<accession>A0A1E5V8R6</accession>
<dbReference type="PANTHER" id="PTHR11926">
    <property type="entry name" value="GLUCOSYL/GLUCURONOSYL TRANSFERASES"/>
    <property type="match status" value="1"/>
</dbReference>
<dbReference type="STRING" id="888268.A0A1E5V8R6"/>
<dbReference type="Gene3D" id="3.40.50.2000">
    <property type="entry name" value="Glycogen Phosphorylase B"/>
    <property type="match status" value="1"/>
</dbReference>
<dbReference type="GO" id="GO:0080044">
    <property type="term" value="F:quercetin 7-O-glucosyltransferase activity"/>
    <property type="evidence" value="ECO:0007669"/>
    <property type="project" value="TreeGrafter"/>
</dbReference>
<dbReference type="AlphaFoldDB" id="A0A1E5V8R6"/>
<proteinExistence type="inferred from homology"/>
<evidence type="ECO:0000256" key="2">
    <source>
        <dbReference type="SAM" id="MobiDB-lite"/>
    </source>
</evidence>
<name>A0A1E5V8R6_9POAL</name>
<evidence type="ECO:0000256" key="1">
    <source>
        <dbReference type="ARBA" id="ARBA00009995"/>
    </source>
</evidence>
<dbReference type="GO" id="GO:0080043">
    <property type="term" value="F:quercetin 3-O-glucosyltransferase activity"/>
    <property type="evidence" value="ECO:0007669"/>
    <property type="project" value="TreeGrafter"/>
</dbReference>
<comment type="caution">
    <text evidence="3">The sequence shown here is derived from an EMBL/GenBank/DDBJ whole genome shotgun (WGS) entry which is preliminary data.</text>
</comment>
<feature type="compositionally biased region" description="Polar residues" evidence="2">
    <location>
        <begin position="84"/>
        <end position="101"/>
    </location>
</feature>
<evidence type="ECO:0000313" key="4">
    <source>
        <dbReference type="Proteomes" id="UP000095767"/>
    </source>
</evidence>
<dbReference type="PANTHER" id="PTHR11926:SF1451">
    <property type="entry name" value="OS07G0241500 PROTEIN"/>
    <property type="match status" value="1"/>
</dbReference>
<dbReference type="OrthoDB" id="692197at2759"/>
<evidence type="ECO:0000313" key="3">
    <source>
        <dbReference type="EMBL" id="OEL21395.1"/>
    </source>
</evidence>
<protein>
    <submittedName>
        <fullName evidence="3">Uncharacterized protein</fullName>
    </submittedName>
</protein>
<dbReference type="EMBL" id="LWDX02048033">
    <property type="protein sequence ID" value="OEL21395.1"/>
    <property type="molecule type" value="Genomic_DNA"/>
</dbReference>
<sequence>MFPILLQGHINPMLQLADVLHERGLAITVLHTHFNVLNPALRPEFQFVVVPDGVPSDVAASGSFIDIIDTMNAAMEAGIRRPSAASSSWCSGTRGSPRSLA</sequence>
<keyword evidence="4" id="KW-1185">Reference proteome</keyword>
<reference evidence="3 4" key="1">
    <citation type="submission" date="2016-09" db="EMBL/GenBank/DDBJ databases">
        <title>The draft genome of Dichanthelium oligosanthes: A C3 panicoid grass species.</title>
        <authorList>
            <person name="Studer A.J."/>
            <person name="Schnable J.C."/>
            <person name="Brutnell T.P."/>
        </authorList>
    </citation>
    <scope>NUCLEOTIDE SEQUENCE [LARGE SCALE GENOMIC DNA]</scope>
    <source>
        <strain evidence="4">cv. Kellogg 1175</strain>
        <tissue evidence="3">Leaf</tissue>
    </source>
</reference>
<comment type="similarity">
    <text evidence="1">Belongs to the UDP-glycosyltransferase family.</text>
</comment>
<organism evidence="3 4">
    <name type="scientific">Dichanthelium oligosanthes</name>
    <dbReference type="NCBI Taxonomy" id="888268"/>
    <lineage>
        <taxon>Eukaryota</taxon>
        <taxon>Viridiplantae</taxon>
        <taxon>Streptophyta</taxon>
        <taxon>Embryophyta</taxon>
        <taxon>Tracheophyta</taxon>
        <taxon>Spermatophyta</taxon>
        <taxon>Magnoliopsida</taxon>
        <taxon>Liliopsida</taxon>
        <taxon>Poales</taxon>
        <taxon>Poaceae</taxon>
        <taxon>PACMAD clade</taxon>
        <taxon>Panicoideae</taxon>
        <taxon>Panicodae</taxon>
        <taxon>Paniceae</taxon>
        <taxon>Dichantheliinae</taxon>
        <taxon>Dichanthelium</taxon>
    </lineage>
</organism>
<dbReference type="Proteomes" id="UP000095767">
    <property type="component" value="Unassembled WGS sequence"/>
</dbReference>
<gene>
    <name evidence="3" type="ORF">BAE44_0017586</name>
</gene>